<dbReference type="PANTHER" id="PTHR12526">
    <property type="entry name" value="GLYCOSYLTRANSFERASE"/>
    <property type="match status" value="1"/>
</dbReference>
<organism evidence="3 4">
    <name type="scientific">Zhihengliuella alba</name>
    <dbReference type="NCBI Taxonomy" id="547018"/>
    <lineage>
        <taxon>Bacteria</taxon>
        <taxon>Bacillati</taxon>
        <taxon>Actinomycetota</taxon>
        <taxon>Actinomycetes</taxon>
        <taxon>Micrococcales</taxon>
        <taxon>Micrococcaceae</taxon>
        <taxon>Zhihengliuella</taxon>
    </lineage>
</organism>
<dbReference type="Proteomes" id="UP001501536">
    <property type="component" value="Unassembled WGS sequence"/>
</dbReference>
<evidence type="ECO:0000259" key="2">
    <source>
        <dbReference type="Pfam" id="PF00534"/>
    </source>
</evidence>
<evidence type="ECO:0000256" key="1">
    <source>
        <dbReference type="ARBA" id="ARBA00022679"/>
    </source>
</evidence>
<accession>A0ABP7D1W6</accession>
<evidence type="ECO:0000313" key="4">
    <source>
        <dbReference type="Proteomes" id="UP001501536"/>
    </source>
</evidence>
<dbReference type="Pfam" id="PF00534">
    <property type="entry name" value="Glycos_transf_1"/>
    <property type="match status" value="1"/>
</dbReference>
<reference evidence="4" key="1">
    <citation type="journal article" date="2019" name="Int. J. Syst. Evol. Microbiol.">
        <title>The Global Catalogue of Microorganisms (GCM) 10K type strain sequencing project: providing services to taxonomists for standard genome sequencing and annotation.</title>
        <authorList>
            <consortium name="The Broad Institute Genomics Platform"/>
            <consortium name="The Broad Institute Genome Sequencing Center for Infectious Disease"/>
            <person name="Wu L."/>
            <person name="Ma J."/>
        </authorList>
    </citation>
    <scope>NUCLEOTIDE SEQUENCE [LARGE SCALE GENOMIC DNA]</scope>
    <source>
        <strain evidence="4">JCM 16961</strain>
    </source>
</reference>
<dbReference type="EMBL" id="BAABCJ010000001">
    <property type="protein sequence ID" value="GAA3698136.1"/>
    <property type="molecule type" value="Genomic_DNA"/>
</dbReference>
<dbReference type="InterPro" id="IPR001296">
    <property type="entry name" value="Glyco_trans_1"/>
</dbReference>
<dbReference type="CDD" id="cd03801">
    <property type="entry name" value="GT4_PimA-like"/>
    <property type="match status" value="1"/>
</dbReference>
<gene>
    <name evidence="3" type="ORF">GCM10022377_08830</name>
</gene>
<keyword evidence="4" id="KW-1185">Reference proteome</keyword>
<comment type="caution">
    <text evidence="3">The sequence shown here is derived from an EMBL/GenBank/DDBJ whole genome shotgun (WGS) entry which is preliminary data.</text>
</comment>
<protein>
    <recommendedName>
        <fullName evidence="2">Glycosyl transferase family 1 domain-containing protein</fullName>
    </recommendedName>
</protein>
<evidence type="ECO:0000313" key="3">
    <source>
        <dbReference type="EMBL" id="GAA3698136.1"/>
    </source>
</evidence>
<dbReference type="SUPFAM" id="SSF53756">
    <property type="entry name" value="UDP-Glycosyltransferase/glycogen phosphorylase"/>
    <property type="match status" value="1"/>
</dbReference>
<proteinExistence type="predicted"/>
<name>A0ABP7D1W6_9MICC</name>
<sequence>MTKHVVFADHSSELGGGQLGLLRYLAQPSRFKRSVVVLGEGPLAGRVRDLGIDVRVMPGVSTYADKVRSAGHLQSTIRSMAPDVVVANSLPVANILGLRSGQDYIRIAYLREDLSVPSLPGRLKRLAMFKHTLAGFDGFLANSSYTASTLPRGLQGRPTEVAHPVSGTGRATCREFPTGEFTIASLSRLDHSKGVHVLLDAVEHLVSNGLNVRALIAGGSAHADPRYADDLHRLADERSLPVDFLGHVDNVQEVLERSHVLALCTLRPEAFGQVMVQAMASGRPVIATAMGGPVEVLGPSRAGLLVPPGDSRALARAIRGLHDDREGLSATARLGIAEALRFTDDVTSARLDEGISRIAEAIEAGNTGG</sequence>
<keyword evidence="1" id="KW-0808">Transferase</keyword>
<feature type="domain" description="Glycosyl transferase family 1" evidence="2">
    <location>
        <begin position="176"/>
        <end position="326"/>
    </location>
</feature>
<dbReference type="Gene3D" id="3.40.50.2000">
    <property type="entry name" value="Glycogen Phosphorylase B"/>
    <property type="match status" value="2"/>
</dbReference>